<keyword evidence="3" id="KW-1185">Reference proteome</keyword>
<dbReference type="EMBL" id="BGPR01001938">
    <property type="protein sequence ID" value="GBM64658.1"/>
    <property type="molecule type" value="Genomic_DNA"/>
</dbReference>
<dbReference type="Proteomes" id="UP000499080">
    <property type="component" value="Unassembled WGS sequence"/>
</dbReference>
<protein>
    <submittedName>
        <fullName evidence="2">Uncharacterized protein</fullName>
    </submittedName>
</protein>
<proteinExistence type="predicted"/>
<comment type="caution">
    <text evidence="2">The sequence shown here is derived from an EMBL/GenBank/DDBJ whole genome shotgun (WGS) entry which is preliminary data.</text>
</comment>
<sequence length="314" mass="35997">MPKRKCLSIKEKNVILHGVDKGKIEAKIIKSANNYAEIEILSYQNTWSHQRRKRREQLKGTAHEVDKKTDVKDEAFSSVNKSDLNDVLPEKQSPDSSKSVRHSEVSCTDLEKGQAAQNETKSCLLFQMNEEQENRQKAESEDDHSNTVSLDEQNKSKATELSKNLKDSVSQKRERDDDEPALNINSKMQHDQDGKCILQKSPDSDTSPEAKRFKISEDPILSNKHKRKIQFDSSPRKKICVTDAQSDHGKEGTIHETVQTTNPDKTFETIPLLYSVIKLRTTKENVLLEMNCPPECNRETMHQIFQLFKNKFSQ</sequence>
<evidence type="ECO:0000313" key="2">
    <source>
        <dbReference type="EMBL" id="GBM64658.1"/>
    </source>
</evidence>
<dbReference type="OrthoDB" id="514248at2759"/>
<reference evidence="2 3" key="1">
    <citation type="journal article" date="2019" name="Sci. Rep.">
        <title>Orb-weaving spider Araneus ventricosus genome elucidates the spidroin gene catalogue.</title>
        <authorList>
            <person name="Kono N."/>
            <person name="Nakamura H."/>
            <person name="Ohtoshi R."/>
            <person name="Moran D.A.P."/>
            <person name="Shinohara A."/>
            <person name="Yoshida Y."/>
            <person name="Fujiwara M."/>
            <person name="Mori M."/>
            <person name="Tomita M."/>
            <person name="Arakawa K."/>
        </authorList>
    </citation>
    <scope>NUCLEOTIDE SEQUENCE [LARGE SCALE GENOMIC DNA]</scope>
</reference>
<organism evidence="2 3">
    <name type="scientific">Araneus ventricosus</name>
    <name type="common">Orbweaver spider</name>
    <name type="synonym">Epeira ventricosa</name>
    <dbReference type="NCBI Taxonomy" id="182803"/>
    <lineage>
        <taxon>Eukaryota</taxon>
        <taxon>Metazoa</taxon>
        <taxon>Ecdysozoa</taxon>
        <taxon>Arthropoda</taxon>
        <taxon>Chelicerata</taxon>
        <taxon>Arachnida</taxon>
        <taxon>Araneae</taxon>
        <taxon>Araneomorphae</taxon>
        <taxon>Entelegynae</taxon>
        <taxon>Araneoidea</taxon>
        <taxon>Araneidae</taxon>
        <taxon>Araneus</taxon>
    </lineage>
</organism>
<feature type="compositionally biased region" description="Basic and acidic residues" evidence="1">
    <location>
        <begin position="101"/>
        <end position="112"/>
    </location>
</feature>
<evidence type="ECO:0000256" key="1">
    <source>
        <dbReference type="SAM" id="MobiDB-lite"/>
    </source>
</evidence>
<name>A0A4Y2HH81_ARAVE</name>
<feature type="compositionally biased region" description="Basic and acidic residues" evidence="1">
    <location>
        <begin position="132"/>
        <end position="145"/>
    </location>
</feature>
<feature type="region of interest" description="Disordered" evidence="1">
    <location>
        <begin position="55"/>
        <end position="113"/>
    </location>
</feature>
<evidence type="ECO:0000313" key="3">
    <source>
        <dbReference type="Proteomes" id="UP000499080"/>
    </source>
</evidence>
<accession>A0A4Y2HH81</accession>
<feature type="region of interest" description="Disordered" evidence="1">
    <location>
        <begin position="130"/>
        <end position="210"/>
    </location>
</feature>
<feature type="compositionally biased region" description="Basic and acidic residues" evidence="1">
    <location>
        <begin position="152"/>
        <end position="175"/>
    </location>
</feature>
<dbReference type="AlphaFoldDB" id="A0A4Y2HH81"/>
<gene>
    <name evidence="2" type="ORF">AVEN_91725_1</name>
</gene>
<feature type="compositionally biased region" description="Basic and acidic residues" evidence="1">
    <location>
        <begin position="57"/>
        <end position="75"/>
    </location>
</feature>